<dbReference type="InterPro" id="IPR012312">
    <property type="entry name" value="Hemerythrin-like"/>
</dbReference>
<dbReference type="OrthoDB" id="9797132at2"/>
<feature type="domain" description="Hemerythrin-like" evidence="5">
    <location>
        <begin position="92"/>
        <end position="233"/>
    </location>
</feature>
<keyword evidence="2" id="KW-0963">Cytoplasm</keyword>
<name>A0A367X2X6_9PROT</name>
<dbReference type="Gene3D" id="1.20.120.520">
    <property type="entry name" value="nmb1532 protein domain like"/>
    <property type="match status" value="1"/>
</dbReference>
<dbReference type="AlphaFoldDB" id="A0A367X2X6"/>
<proteinExistence type="predicted"/>
<dbReference type="Pfam" id="PF01814">
    <property type="entry name" value="Hemerythrin"/>
    <property type="match status" value="1"/>
</dbReference>
<evidence type="ECO:0000313" key="6">
    <source>
        <dbReference type="EMBL" id="RCK48034.1"/>
    </source>
</evidence>
<evidence type="ECO:0000256" key="3">
    <source>
        <dbReference type="ARBA" id="ARBA00022723"/>
    </source>
</evidence>
<comment type="caution">
    <text evidence="6">The sequence shown here is derived from an EMBL/GenBank/DDBJ whole genome shotgun (WGS) entry which is preliminary data.</text>
</comment>
<dbReference type="EMBL" id="JPWI01000002">
    <property type="protein sequence ID" value="RCK48034.1"/>
    <property type="molecule type" value="Genomic_DNA"/>
</dbReference>
<evidence type="ECO:0000256" key="4">
    <source>
        <dbReference type="ARBA" id="ARBA00023004"/>
    </source>
</evidence>
<evidence type="ECO:0000313" key="7">
    <source>
        <dbReference type="Proteomes" id="UP000252255"/>
    </source>
</evidence>
<dbReference type="PANTHER" id="PTHR36438:SF1">
    <property type="entry name" value="IRON-SULFUR CLUSTER REPAIR PROTEIN YTFE"/>
    <property type="match status" value="1"/>
</dbReference>
<organism evidence="6 7">
    <name type="scientific">Thalassospira profundimaris</name>
    <dbReference type="NCBI Taxonomy" id="502049"/>
    <lineage>
        <taxon>Bacteria</taxon>
        <taxon>Pseudomonadati</taxon>
        <taxon>Pseudomonadota</taxon>
        <taxon>Alphaproteobacteria</taxon>
        <taxon>Rhodospirillales</taxon>
        <taxon>Thalassospiraceae</taxon>
        <taxon>Thalassospira</taxon>
    </lineage>
</organism>
<evidence type="ECO:0000256" key="1">
    <source>
        <dbReference type="ARBA" id="ARBA00004496"/>
    </source>
</evidence>
<accession>A0A367X2X6</accession>
<protein>
    <recommendedName>
        <fullName evidence="5">Hemerythrin-like domain-containing protein</fullName>
    </recommendedName>
</protein>
<gene>
    <name evidence="6" type="ORF">TH30_06310</name>
</gene>
<keyword evidence="3" id="KW-0479">Metal-binding</keyword>
<comment type="subcellular location">
    <subcellularLocation>
        <location evidence="1">Cytoplasm</location>
    </subcellularLocation>
</comment>
<dbReference type="PROSITE" id="PS51257">
    <property type="entry name" value="PROKAR_LIPOPROTEIN"/>
    <property type="match status" value="1"/>
</dbReference>
<sequence>MQPDLRNAGTPVTPDDLLNQTIGALVACFPGATLVFRHHHIGFCCHAEQTLAELANKKDINAHLVAEELCKLPKGPINLPDLHDTDAFINFILDRYHQVHRDELPELIVLARKVEAVHGDHPEAPVGLADELCAIAENLDLHMKKEEAVLFPAMREMRKNGAISAALALPIHCMREEHDDHAEAVHRLHKLTNNCQLPQGVCGSWRALYSGTGKLIEDLVAHMYLENAILFPQFE</sequence>
<dbReference type="Proteomes" id="UP000252255">
    <property type="component" value="Unassembled WGS sequence"/>
</dbReference>
<evidence type="ECO:0000256" key="2">
    <source>
        <dbReference type="ARBA" id="ARBA00022490"/>
    </source>
</evidence>
<dbReference type="Pfam" id="PF04405">
    <property type="entry name" value="ScdA_N"/>
    <property type="match status" value="1"/>
</dbReference>
<reference evidence="6 7" key="1">
    <citation type="submission" date="2014-07" db="EMBL/GenBank/DDBJ databases">
        <title>Draft genome sequence of Thalassospira profundimaris PR54-5.</title>
        <authorList>
            <person name="Lai Q."/>
            <person name="Shao Z."/>
        </authorList>
    </citation>
    <scope>NUCLEOTIDE SEQUENCE [LARGE SCALE GENOMIC DNA]</scope>
    <source>
        <strain evidence="6 7">PR54-5</strain>
    </source>
</reference>
<keyword evidence="4" id="KW-0408">Iron</keyword>
<dbReference type="InterPro" id="IPR019903">
    <property type="entry name" value="RIC_family"/>
</dbReference>
<dbReference type="GO" id="GO:0005737">
    <property type="term" value="C:cytoplasm"/>
    <property type="evidence" value="ECO:0007669"/>
    <property type="project" value="UniProtKB-SubCell"/>
</dbReference>
<evidence type="ECO:0000259" key="5">
    <source>
        <dbReference type="Pfam" id="PF01814"/>
    </source>
</evidence>
<dbReference type="PANTHER" id="PTHR36438">
    <property type="entry name" value="IRON-SULFUR CLUSTER REPAIR PROTEIN YTFE"/>
    <property type="match status" value="1"/>
</dbReference>
<dbReference type="GO" id="GO:0046872">
    <property type="term" value="F:metal ion binding"/>
    <property type="evidence" value="ECO:0007669"/>
    <property type="project" value="UniProtKB-KW"/>
</dbReference>